<organism evidence="4 5">
    <name type="scientific">Myxozyma melibiosi</name>
    <dbReference type="NCBI Taxonomy" id="54550"/>
    <lineage>
        <taxon>Eukaryota</taxon>
        <taxon>Fungi</taxon>
        <taxon>Dikarya</taxon>
        <taxon>Ascomycota</taxon>
        <taxon>Saccharomycotina</taxon>
        <taxon>Lipomycetes</taxon>
        <taxon>Lipomycetales</taxon>
        <taxon>Lipomycetaceae</taxon>
        <taxon>Myxozyma</taxon>
    </lineage>
</organism>
<name>A0ABR1F6Y5_9ASCO</name>
<feature type="compositionally biased region" description="Polar residues" evidence="2">
    <location>
        <begin position="109"/>
        <end position="121"/>
    </location>
</feature>
<protein>
    <recommendedName>
        <fullName evidence="3">C2H2-type domain-containing protein</fullName>
    </recommendedName>
</protein>
<dbReference type="Proteomes" id="UP001498771">
    <property type="component" value="Unassembled WGS sequence"/>
</dbReference>
<dbReference type="Gene3D" id="3.30.160.60">
    <property type="entry name" value="Classic Zinc Finger"/>
    <property type="match status" value="1"/>
</dbReference>
<feature type="compositionally biased region" description="Polar residues" evidence="2">
    <location>
        <begin position="179"/>
        <end position="191"/>
    </location>
</feature>
<dbReference type="InterPro" id="IPR036236">
    <property type="entry name" value="Znf_C2H2_sf"/>
</dbReference>
<feature type="compositionally biased region" description="Low complexity" evidence="2">
    <location>
        <begin position="335"/>
        <end position="359"/>
    </location>
</feature>
<dbReference type="RefSeq" id="XP_064768638.1">
    <property type="nucleotide sequence ID" value="XM_064909819.1"/>
</dbReference>
<evidence type="ECO:0000313" key="5">
    <source>
        <dbReference type="Proteomes" id="UP001498771"/>
    </source>
</evidence>
<dbReference type="InterPro" id="IPR013087">
    <property type="entry name" value="Znf_C2H2_type"/>
</dbReference>
<keyword evidence="1" id="KW-0863">Zinc-finger</keyword>
<dbReference type="PROSITE" id="PS50157">
    <property type="entry name" value="ZINC_FINGER_C2H2_2"/>
    <property type="match status" value="1"/>
</dbReference>
<comment type="caution">
    <text evidence="4">The sequence shown here is derived from an EMBL/GenBank/DDBJ whole genome shotgun (WGS) entry which is preliminary data.</text>
</comment>
<gene>
    <name evidence="4" type="ORF">BZA70DRAFT_165268</name>
</gene>
<feature type="compositionally biased region" description="Polar residues" evidence="2">
    <location>
        <begin position="69"/>
        <end position="79"/>
    </location>
</feature>
<dbReference type="EMBL" id="JBBJBU010000005">
    <property type="protein sequence ID" value="KAK7205605.1"/>
    <property type="molecule type" value="Genomic_DNA"/>
</dbReference>
<keyword evidence="5" id="KW-1185">Reference proteome</keyword>
<dbReference type="Pfam" id="PF00096">
    <property type="entry name" value="zf-C2H2"/>
    <property type="match status" value="1"/>
</dbReference>
<feature type="compositionally biased region" description="Low complexity" evidence="2">
    <location>
        <begin position="250"/>
        <end position="268"/>
    </location>
</feature>
<dbReference type="GeneID" id="90035331"/>
<evidence type="ECO:0000259" key="3">
    <source>
        <dbReference type="PROSITE" id="PS50157"/>
    </source>
</evidence>
<accession>A0ABR1F6Y5</accession>
<feature type="compositionally biased region" description="Low complexity" evidence="2">
    <location>
        <begin position="34"/>
        <end position="46"/>
    </location>
</feature>
<evidence type="ECO:0000256" key="2">
    <source>
        <dbReference type="SAM" id="MobiDB-lite"/>
    </source>
</evidence>
<keyword evidence="1" id="KW-0479">Metal-binding</keyword>
<proteinExistence type="predicted"/>
<feature type="compositionally biased region" description="Basic and acidic residues" evidence="2">
    <location>
        <begin position="1"/>
        <end position="16"/>
    </location>
</feature>
<feature type="domain" description="C2H2-type" evidence="3">
    <location>
        <begin position="524"/>
        <end position="552"/>
    </location>
</feature>
<feature type="compositionally biased region" description="Low complexity" evidence="2">
    <location>
        <begin position="195"/>
        <end position="214"/>
    </location>
</feature>
<feature type="region of interest" description="Disordered" evidence="2">
    <location>
        <begin position="1"/>
        <end position="359"/>
    </location>
</feature>
<dbReference type="SUPFAM" id="SSF57667">
    <property type="entry name" value="beta-beta-alpha zinc fingers"/>
    <property type="match status" value="1"/>
</dbReference>
<feature type="compositionally biased region" description="Polar residues" evidence="2">
    <location>
        <begin position="138"/>
        <end position="148"/>
    </location>
</feature>
<feature type="compositionally biased region" description="Polar residues" evidence="2">
    <location>
        <begin position="215"/>
        <end position="226"/>
    </location>
</feature>
<evidence type="ECO:0000256" key="1">
    <source>
        <dbReference type="PROSITE-ProRule" id="PRU00042"/>
    </source>
</evidence>
<dbReference type="PROSITE" id="PS00028">
    <property type="entry name" value="ZINC_FINGER_C2H2_1"/>
    <property type="match status" value="1"/>
</dbReference>
<reference evidence="4 5" key="1">
    <citation type="submission" date="2024-03" db="EMBL/GenBank/DDBJ databases">
        <title>Genome-scale model development and genomic sequencing of the oleaginous clade Lipomyces.</title>
        <authorList>
            <consortium name="Lawrence Berkeley National Laboratory"/>
            <person name="Czajka J.J."/>
            <person name="Han Y."/>
            <person name="Kim J."/>
            <person name="Mondo S.J."/>
            <person name="Hofstad B.A."/>
            <person name="Robles A."/>
            <person name="Haridas S."/>
            <person name="Riley R."/>
            <person name="LaButti K."/>
            <person name="Pangilinan J."/>
            <person name="Andreopoulos W."/>
            <person name="Lipzen A."/>
            <person name="Yan J."/>
            <person name="Wang M."/>
            <person name="Ng V."/>
            <person name="Grigoriev I.V."/>
            <person name="Spatafora J.W."/>
            <person name="Magnuson J.K."/>
            <person name="Baker S.E."/>
            <person name="Pomraning K.R."/>
        </authorList>
    </citation>
    <scope>NUCLEOTIDE SEQUENCE [LARGE SCALE GENOMIC DNA]</scope>
    <source>
        <strain evidence="4 5">Phaff 52-87</strain>
    </source>
</reference>
<feature type="compositionally biased region" description="Basic residues" evidence="2">
    <location>
        <begin position="283"/>
        <end position="294"/>
    </location>
</feature>
<sequence length="566" mass="62107">MKQEGAGESEAEKESPSRANEGPPSDNNASPGKQQQQQPTPSSQSTSRRESAVLSEKTTGEGKEAVENLSESVKQGQQTMREHERQQLMMLQEQQQALIQQRLEQQHQMDQNGRVRSQSVHSADLQGGSPVGLAAAQAQPSFQPEANSQQQQQQQAYPPYYRQQPGQAGGGQAYYPQRSYPQQTPGQQMYAQGNYPQPASQQQFAYPPQQQASQGSYLSPQTQSAQGLYAPGVSQPSQQFVAQQPAGGFQPSPSQQHAQPAPYNAQPQTYPPPQSQTPASQKSKSKTTKLKQKKQSSSPREQQQSSSQQQPSPAEQQAPPRLPPISQLSQPPAPMAQYAQQEQQMPARPADQGVQAAQQYAAAYHQPAGVGQEQQGMMQQYATQPMTQHPIYAPAAQQSQAGYYTTYRDSNEQYGAAVAGTQATGYQPFIDPALGGVRQGQQAQQLRYFQQPIQPNSAPPMVPTDSQVQALARTPRTRKRQVNGAEMAVVAPVIVQPVPTGAAIAMAAADAVSPLENALDDKRFECSECGRKFRRREHLKRHISTLHQRDKRECFSFPLFILDEGI</sequence>
<feature type="compositionally biased region" description="Low complexity" evidence="2">
    <location>
        <begin position="149"/>
        <end position="166"/>
    </location>
</feature>
<evidence type="ECO:0000313" key="4">
    <source>
        <dbReference type="EMBL" id="KAK7205605.1"/>
    </source>
</evidence>
<feature type="compositionally biased region" description="Low complexity" evidence="2">
    <location>
        <begin position="295"/>
        <end position="319"/>
    </location>
</feature>
<keyword evidence="1" id="KW-0862">Zinc</keyword>
<feature type="compositionally biased region" description="Low complexity" evidence="2">
    <location>
        <begin position="87"/>
        <end position="108"/>
    </location>
</feature>
<dbReference type="SMART" id="SM00355">
    <property type="entry name" value="ZnF_C2H2"/>
    <property type="match status" value="1"/>
</dbReference>